<dbReference type="RefSeq" id="WP_108130032.1">
    <property type="nucleotide sequence ID" value="NZ_QBKP01000014.1"/>
</dbReference>
<keyword evidence="2" id="KW-1185">Reference proteome</keyword>
<gene>
    <name evidence="1" type="ORF">C8N34_11440</name>
</gene>
<dbReference type="Proteomes" id="UP000244224">
    <property type="component" value="Unassembled WGS sequence"/>
</dbReference>
<name>A0A2T6AT76_9RHOB</name>
<accession>A0A2T6AT76</accession>
<sequence>MTKRDEDRIPDEGTEDIDTTDFLMRGETAVRLMRSMAKLNAPVDRSVVNGEPVDAENGAVWEYVEAPEIMTHLSIRPDIMSDFVWDMPSCVGAHHDDNSLKAAHRMLHDANIVIDMSALFYAYKRHMNGRDVWWTWEPYPQTASELKRLIAPFCVETIHKCP</sequence>
<protein>
    <submittedName>
        <fullName evidence="1">Uncharacterized protein</fullName>
    </submittedName>
</protein>
<dbReference type="EMBL" id="QBKP01000014">
    <property type="protein sequence ID" value="PTX47020.1"/>
    <property type="molecule type" value="Genomic_DNA"/>
</dbReference>
<reference evidence="1 2" key="1">
    <citation type="submission" date="2018-04" db="EMBL/GenBank/DDBJ databases">
        <title>Genomic Encyclopedia of Archaeal and Bacterial Type Strains, Phase II (KMG-II): from individual species to whole genera.</title>
        <authorList>
            <person name="Goeker M."/>
        </authorList>
    </citation>
    <scope>NUCLEOTIDE SEQUENCE [LARGE SCALE GENOMIC DNA]</scope>
    <source>
        <strain evidence="1 2">DSM 21823</strain>
    </source>
</reference>
<evidence type="ECO:0000313" key="2">
    <source>
        <dbReference type="Proteomes" id="UP000244224"/>
    </source>
</evidence>
<organism evidence="1 2">
    <name type="scientific">Gemmobacter caeni</name>
    <dbReference type="NCBI Taxonomy" id="589035"/>
    <lineage>
        <taxon>Bacteria</taxon>
        <taxon>Pseudomonadati</taxon>
        <taxon>Pseudomonadota</taxon>
        <taxon>Alphaproteobacteria</taxon>
        <taxon>Rhodobacterales</taxon>
        <taxon>Paracoccaceae</taxon>
        <taxon>Gemmobacter</taxon>
    </lineage>
</organism>
<proteinExistence type="predicted"/>
<comment type="caution">
    <text evidence="1">The sequence shown here is derived from an EMBL/GenBank/DDBJ whole genome shotgun (WGS) entry which is preliminary data.</text>
</comment>
<dbReference type="AlphaFoldDB" id="A0A2T6AT76"/>
<evidence type="ECO:0000313" key="1">
    <source>
        <dbReference type="EMBL" id="PTX47020.1"/>
    </source>
</evidence>